<dbReference type="EMBL" id="AACS02000002">
    <property type="protein sequence ID" value="EFI28309.1"/>
    <property type="molecule type" value="Genomic_DNA"/>
</dbReference>
<evidence type="ECO:0000256" key="1">
    <source>
        <dbReference type="SAM" id="MobiDB-lite"/>
    </source>
</evidence>
<dbReference type="InParanoid" id="D6RKK0"/>
<accession>D6RKK0</accession>
<evidence type="ECO:0000313" key="3">
    <source>
        <dbReference type="Proteomes" id="UP000001861"/>
    </source>
</evidence>
<feature type="compositionally biased region" description="Basic and acidic residues" evidence="1">
    <location>
        <begin position="7"/>
        <end position="16"/>
    </location>
</feature>
<organism evidence="2 3">
    <name type="scientific">Coprinopsis cinerea (strain Okayama-7 / 130 / ATCC MYA-4618 / FGSC 9003)</name>
    <name type="common">Inky cap fungus</name>
    <name type="synonym">Hormographiella aspergillata</name>
    <dbReference type="NCBI Taxonomy" id="240176"/>
    <lineage>
        <taxon>Eukaryota</taxon>
        <taxon>Fungi</taxon>
        <taxon>Dikarya</taxon>
        <taxon>Basidiomycota</taxon>
        <taxon>Agaricomycotina</taxon>
        <taxon>Agaricomycetes</taxon>
        <taxon>Agaricomycetidae</taxon>
        <taxon>Agaricales</taxon>
        <taxon>Agaricineae</taxon>
        <taxon>Psathyrellaceae</taxon>
        <taxon>Coprinopsis</taxon>
    </lineage>
</organism>
<dbReference type="GeneID" id="9378976"/>
<reference evidence="2 3" key="1">
    <citation type="journal article" date="2010" name="Proc. Natl. Acad. Sci. U.S.A.">
        <title>Insights into evolution of multicellular fungi from the assembled chromosomes of the mushroom Coprinopsis cinerea (Coprinus cinereus).</title>
        <authorList>
            <person name="Stajich J.E."/>
            <person name="Wilke S.K."/>
            <person name="Ahren D."/>
            <person name="Au C.H."/>
            <person name="Birren B.W."/>
            <person name="Borodovsky M."/>
            <person name="Burns C."/>
            <person name="Canback B."/>
            <person name="Casselton L.A."/>
            <person name="Cheng C.K."/>
            <person name="Deng J."/>
            <person name="Dietrich F.S."/>
            <person name="Fargo D.C."/>
            <person name="Farman M.L."/>
            <person name="Gathman A.C."/>
            <person name="Goldberg J."/>
            <person name="Guigo R."/>
            <person name="Hoegger P.J."/>
            <person name="Hooker J.B."/>
            <person name="Huggins A."/>
            <person name="James T.Y."/>
            <person name="Kamada T."/>
            <person name="Kilaru S."/>
            <person name="Kodira C."/>
            <person name="Kues U."/>
            <person name="Kupfer D."/>
            <person name="Kwan H.S."/>
            <person name="Lomsadze A."/>
            <person name="Li W."/>
            <person name="Lilly W.W."/>
            <person name="Ma L.J."/>
            <person name="Mackey A.J."/>
            <person name="Manning G."/>
            <person name="Martin F."/>
            <person name="Muraguchi H."/>
            <person name="Natvig D.O."/>
            <person name="Palmerini H."/>
            <person name="Ramesh M.A."/>
            <person name="Rehmeyer C.J."/>
            <person name="Roe B.A."/>
            <person name="Shenoy N."/>
            <person name="Stanke M."/>
            <person name="Ter-Hovhannisyan V."/>
            <person name="Tunlid A."/>
            <person name="Velagapudi R."/>
            <person name="Vision T.J."/>
            <person name="Zeng Q."/>
            <person name="Zolan M.E."/>
            <person name="Pukkila P.J."/>
        </authorList>
    </citation>
    <scope>NUCLEOTIDE SEQUENCE [LARGE SCALE GENOMIC DNA]</scope>
    <source>
        <strain evidence="3">Okayama-7 / 130 / ATCC MYA-4618 / FGSC 9003</strain>
    </source>
</reference>
<feature type="region of interest" description="Disordered" evidence="1">
    <location>
        <begin position="1"/>
        <end position="20"/>
    </location>
</feature>
<dbReference type="VEuPathDB" id="FungiDB:CC1G_13838"/>
<dbReference type="KEGG" id="cci:CC1G_13838"/>
<evidence type="ECO:0000313" key="2">
    <source>
        <dbReference type="EMBL" id="EFI28309.1"/>
    </source>
</evidence>
<dbReference type="Proteomes" id="UP000001861">
    <property type="component" value="Unassembled WGS sequence"/>
</dbReference>
<gene>
    <name evidence="2" type="ORF">CC1G_13838</name>
</gene>
<dbReference type="HOGENOM" id="CLU_2654414_0_0_1"/>
<dbReference type="AlphaFoldDB" id="D6RKK0"/>
<protein>
    <submittedName>
        <fullName evidence="2">Uncharacterized protein</fullName>
    </submittedName>
</protein>
<proteinExistence type="predicted"/>
<sequence length="76" mass="8512">MPPDCQEIQKRTDSGRGMKTVQQQYAIRNSHHRSSKRFTAFTQDSCTPTASGMFFTPLSCATANVISDLSERRSVI</sequence>
<keyword evidence="3" id="KW-1185">Reference proteome</keyword>
<comment type="caution">
    <text evidence="2">The sequence shown here is derived from an EMBL/GenBank/DDBJ whole genome shotgun (WGS) entry which is preliminary data.</text>
</comment>
<name>D6RKK0_COPC7</name>
<dbReference type="RefSeq" id="XP_002911803.1">
    <property type="nucleotide sequence ID" value="XM_002911757.1"/>
</dbReference>